<keyword evidence="2" id="KW-0489">Methyltransferase</keyword>
<comment type="caution">
    <text evidence="2">The sequence shown here is derived from an EMBL/GenBank/DDBJ whole genome shotgun (WGS) entry which is preliminary data.</text>
</comment>
<protein>
    <submittedName>
        <fullName evidence="2">FkbM family methyltransferase</fullName>
    </submittedName>
</protein>
<evidence type="ECO:0000313" key="2">
    <source>
        <dbReference type="EMBL" id="HCO23701.1"/>
    </source>
</evidence>
<dbReference type="NCBIfam" id="TIGR01444">
    <property type="entry name" value="fkbM_fam"/>
    <property type="match status" value="1"/>
</dbReference>
<dbReference type="Pfam" id="PF05050">
    <property type="entry name" value="Methyltransf_21"/>
    <property type="match status" value="1"/>
</dbReference>
<dbReference type="GO" id="GO:0008168">
    <property type="term" value="F:methyltransferase activity"/>
    <property type="evidence" value="ECO:0007669"/>
    <property type="project" value="UniProtKB-KW"/>
</dbReference>
<dbReference type="Proteomes" id="UP000263642">
    <property type="component" value="Unassembled WGS sequence"/>
</dbReference>
<dbReference type="GO" id="GO:0032259">
    <property type="term" value="P:methylation"/>
    <property type="evidence" value="ECO:0007669"/>
    <property type="project" value="UniProtKB-KW"/>
</dbReference>
<dbReference type="Gene3D" id="3.40.50.150">
    <property type="entry name" value="Vaccinia Virus protein VP39"/>
    <property type="match status" value="1"/>
</dbReference>
<dbReference type="InterPro" id="IPR052514">
    <property type="entry name" value="SAM-dependent_MTase"/>
</dbReference>
<accession>A0A3D3R4A2</accession>
<dbReference type="PANTHER" id="PTHR34203:SF15">
    <property type="entry name" value="SLL1173 PROTEIN"/>
    <property type="match status" value="1"/>
</dbReference>
<name>A0A3D3R4A2_9PLAN</name>
<proteinExistence type="predicted"/>
<keyword evidence="2" id="KW-0808">Transferase</keyword>
<dbReference type="InterPro" id="IPR006342">
    <property type="entry name" value="FkbM_mtfrase"/>
</dbReference>
<feature type="domain" description="Methyltransferase FkbM" evidence="1">
    <location>
        <begin position="217"/>
        <end position="337"/>
    </location>
</feature>
<gene>
    <name evidence="2" type="ORF">DIT97_11820</name>
</gene>
<evidence type="ECO:0000259" key="1">
    <source>
        <dbReference type="Pfam" id="PF05050"/>
    </source>
</evidence>
<evidence type="ECO:0000313" key="3">
    <source>
        <dbReference type="Proteomes" id="UP000263642"/>
    </source>
</evidence>
<dbReference type="PANTHER" id="PTHR34203">
    <property type="entry name" value="METHYLTRANSFERASE, FKBM FAMILY PROTEIN"/>
    <property type="match status" value="1"/>
</dbReference>
<dbReference type="AlphaFoldDB" id="A0A3D3R4A2"/>
<sequence length="368" mass="42972">MNLSQSKLKLDTYKNDFNKSEFCAIFLQGNQPRYILGRNIWARSISNQVDVDGFVDDFTSEQYFLHKPVLKVQDLPENALIVSTNVLGRPITVKNKLVEHNLQHIDYFAFRKYSGLTLEPVLFWDEFLNEFKLNREKFDWVYSLLADQQSRSEFSKLINFRLSSNLSYMEDFADIQHQQYFEDFLQLHPEQETFLDVGCFDGKTSLEFIKHCPEYAGIHVFEPEPENMIKSKQTLAGLPNITYHDSGLSSQSETLRFSVEGSSSRVSEKGELLIKVDRLDNFIHTPFTLLKMDIEGQELSAIEGAKESITKYHPRLAICVYHRPDDFWKIPQKILSFRSDYQVFLRHYTEGVTETVMFFIPRETTDDS</sequence>
<reference evidence="2 3" key="1">
    <citation type="journal article" date="2018" name="Nat. Biotechnol.">
        <title>A standardized bacterial taxonomy based on genome phylogeny substantially revises the tree of life.</title>
        <authorList>
            <person name="Parks D.H."/>
            <person name="Chuvochina M."/>
            <person name="Waite D.W."/>
            <person name="Rinke C."/>
            <person name="Skarshewski A."/>
            <person name="Chaumeil P.A."/>
            <person name="Hugenholtz P."/>
        </authorList>
    </citation>
    <scope>NUCLEOTIDE SEQUENCE [LARGE SCALE GENOMIC DNA]</scope>
    <source>
        <strain evidence="2">UBA9375</strain>
    </source>
</reference>
<organism evidence="2 3">
    <name type="scientific">Gimesia maris</name>
    <dbReference type="NCBI Taxonomy" id="122"/>
    <lineage>
        <taxon>Bacteria</taxon>
        <taxon>Pseudomonadati</taxon>
        <taxon>Planctomycetota</taxon>
        <taxon>Planctomycetia</taxon>
        <taxon>Planctomycetales</taxon>
        <taxon>Planctomycetaceae</taxon>
        <taxon>Gimesia</taxon>
    </lineage>
</organism>
<dbReference type="InterPro" id="IPR029063">
    <property type="entry name" value="SAM-dependent_MTases_sf"/>
</dbReference>
<dbReference type="EMBL" id="DQAY01000068">
    <property type="protein sequence ID" value="HCO23701.1"/>
    <property type="molecule type" value="Genomic_DNA"/>
</dbReference>
<dbReference type="SUPFAM" id="SSF53335">
    <property type="entry name" value="S-adenosyl-L-methionine-dependent methyltransferases"/>
    <property type="match status" value="1"/>
</dbReference>